<dbReference type="AlphaFoldDB" id="I1X4Q7"/>
<feature type="region of interest" description="Disordered" evidence="2">
    <location>
        <begin position="181"/>
        <end position="211"/>
    </location>
</feature>
<reference evidence="3" key="1">
    <citation type="journal article" date="2012" name="ISME J.">
        <title>Roseobacter clade bacteria are abundant in coastal sediments and encode a novel combination of sulfur oxidation genes.</title>
        <authorList>
            <person name="Lenk S."/>
            <person name="Moraru C."/>
            <person name="Hahnke S."/>
            <person name="Arnds J."/>
            <person name="Richter M."/>
            <person name="Kube M."/>
            <person name="Reinhardt R."/>
            <person name="Brinkhoff T."/>
            <person name="Harder J."/>
            <person name="Amann R."/>
            <person name="Mussmann M."/>
        </authorList>
    </citation>
    <scope>NUCLEOTIDE SEQUENCE</scope>
</reference>
<feature type="compositionally biased region" description="Low complexity" evidence="2">
    <location>
        <begin position="195"/>
        <end position="207"/>
    </location>
</feature>
<proteinExistence type="predicted"/>
<evidence type="ECO:0000256" key="2">
    <source>
        <dbReference type="SAM" id="MobiDB-lite"/>
    </source>
</evidence>
<name>I1X4Q7_9BACT</name>
<protein>
    <submittedName>
        <fullName evidence="3">Uncharacterized protein</fullName>
    </submittedName>
</protein>
<gene>
    <name evidence="3" type="ORF">ws156A7_0003</name>
</gene>
<dbReference type="PROSITE" id="PS50005">
    <property type="entry name" value="TPR"/>
    <property type="match status" value="1"/>
</dbReference>
<dbReference type="InterPro" id="IPR019734">
    <property type="entry name" value="TPR_rpt"/>
</dbReference>
<dbReference type="Gene3D" id="1.25.40.10">
    <property type="entry name" value="Tetratricopeptide repeat domain"/>
    <property type="match status" value="1"/>
</dbReference>
<dbReference type="EMBL" id="JQ256783">
    <property type="protein sequence ID" value="AFI78482.1"/>
    <property type="molecule type" value="Genomic_DNA"/>
</dbReference>
<feature type="repeat" description="TPR" evidence="1">
    <location>
        <begin position="252"/>
        <end position="285"/>
    </location>
</feature>
<keyword evidence="1" id="KW-0802">TPR repeat</keyword>
<dbReference type="SMART" id="SM00028">
    <property type="entry name" value="TPR"/>
    <property type="match status" value="2"/>
</dbReference>
<evidence type="ECO:0000256" key="1">
    <source>
        <dbReference type="PROSITE-ProRule" id="PRU00339"/>
    </source>
</evidence>
<organism evidence="3">
    <name type="scientific">uncultured bacterium ws156A7</name>
    <dbReference type="NCBI Taxonomy" id="1131828"/>
    <lineage>
        <taxon>Bacteria</taxon>
        <taxon>environmental samples</taxon>
    </lineage>
</organism>
<dbReference type="InterPro" id="IPR011990">
    <property type="entry name" value="TPR-like_helical_dom_sf"/>
</dbReference>
<dbReference type="SUPFAM" id="SSF48452">
    <property type="entry name" value="TPR-like"/>
    <property type="match status" value="1"/>
</dbReference>
<evidence type="ECO:0000313" key="3">
    <source>
        <dbReference type="EMBL" id="AFI78482.1"/>
    </source>
</evidence>
<sequence length="484" mass="53995">MDPEPTTERASQAEESRFEELERTCFVIMPFGKKEVDGKEVDFTAIYQKLFEPAIRAAKTPENEPLIPARTDMDAFSSSINQEMFEYIMYSRLAFADISGFNPNVFYEIGARHSAQESGTVLFRQLGHAIPFDITSIKVFEYEHDEPQIKKACAFITNVLTETLKRNRLDSPVRLALRAQKGLGPAPTPGPGAPAPATATASSAGLPRQSSPAPVLEIDRFMRDAEEALRLGDLEQAKTNYWVVLRIDPLNTIARMRLGLVLKRMGKHNLALEEFTTVTKLAPDYGEAWKEKGVIEGQIARKIPAEDRPAWLSDGHSSLERATMLIPDDFDAWASLGGVLKNVRGDDAGALSKYAHAARISHGHPYPLLNALKLEAQTKGKLALKSVRKQLKAAEEIRRAQTLANPPTDTPWCYFDLAELRLYQNDQVGFLEYVREGIRSCDADWQPATFANTLRKTLVDQGIQYHGLNEGLKLLDEAIAKLKK</sequence>
<accession>I1X4Q7</accession>